<protein>
    <submittedName>
        <fullName evidence="6">Phage integrase family protein</fullName>
    </submittedName>
    <submittedName>
        <fullName evidence="7">Tyrosine-type recombinase/integrase</fullName>
    </submittedName>
</protein>
<keyword evidence="9" id="KW-1185">Reference proteome</keyword>
<reference evidence="7 9" key="2">
    <citation type="submission" date="2020-10" db="EMBL/GenBank/DDBJ databases">
        <title>Genome sequencing of Bifidobacterium eulemuris_DSMZ_100216.</title>
        <authorList>
            <person name="Kim J."/>
        </authorList>
    </citation>
    <scope>NUCLEOTIDE SEQUENCE [LARGE SCALE GENOMIC DNA]</scope>
    <source>
        <strain evidence="7 9">DSM 100216</strain>
    </source>
</reference>
<dbReference type="KEGG" id="beu:BE0216_03650"/>
<dbReference type="Gene3D" id="1.10.443.10">
    <property type="entry name" value="Intergrase catalytic core"/>
    <property type="match status" value="1"/>
</dbReference>
<evidence type="ECO:0000256" key="4">
    <source>
        <dbReference type="ARBA" id="ARBA00023172"/>
    </source>
</evidence>
<dbReference type="InterPro" id="IPR004107">
    <property type="entry name" value="Integrase_SAM-like_N"/>
</dbReference>
<gene>
    <name evidence="7" type="ORF">BE0216_03650</name>
    <name evidence="6" type="ORF">BEUL_1307</name>
</gene>
<dbReference type="GO" id="GO:0015074">
    <property type="term" value="P:DNA integration"/>
    <property type="evidence" value="ECO:0007669"/>
    <property type="project" value="UniProtKB-KW"/>
</dbReference>
<dbReference type="GO" id="GO:0003677">
    <property type="term" value="F:DNA binding"/>
    <property type="evidence" value="ECO:0007669"/>
    <property type="project" value="UniProtKB-KW"/>
</dbReference>
<dbReference type="OrthoDB" id="4326943at2"/>
<evidence type="ECO:0000256" key="2">
    <source>
        <dbReference type="ARBA" id="ARBA00022908"/>
    </source>
</evidence>
<accession>A0A261GA56</accession>
<dbReference type="RefSeq" id="WP_094636878.1">
    <property type="nucleotide sequence ID" value="NZ_CP062938.1"/>
</dbReference>
<dbReference type="PANTHER" id="PTHR30629:SF2">
    <property type="entry name" value="PROPHAGE INTEGRASE INTS-RELATED"/>
    <property type="match status" value="1"/>
</dbReference>
<dbReference type="Pfam" id="PF00589">
    <property type="entry name" value="Phage_integrase"/>
    <property type="match status" value="1"/>
</dbReference>
<evidence type="ECO:0000313" key="7">
    <source>
        <dbReference type="EMBL" id="QOL31654.1"/>
    </source>
</evidence>
<keyword evidence="2" id="KW-0229">DNA integration</keyword>
<dbReference type="SUPFAM" id="SSF56349">
    <property type="entry name" value="DNA breaking-rejoining enzymes"/>
    <property type="match status" value="2"/>
</dbReference>
<dbReference type="InterPro" id="IPR002104">
    <property type="entry name" value="Integrase_catalytic"/>
</dbReference>
<evidence type="ECO:0000256" key="3">
    <source>
        <dbReference type="ARBA" id="ARBA00023125"/>
    </source>
</evidence>
<dbReference type="Pfam" id="PF14659">
    <property type="entry name" value="Phage_int_SAM_3"/>
    <property type="match status" value="1"/>
</dbReference>
<keyword evidence="4" id="KW-0233">DNA recombination</keyword>
<sequence>MSKRSVNGAYKPFKTESGVWLGAVENGRYPNGRKRYKYARGNSKQECRTNMVALRESLKKGLPVNSSDTPRFGEYADRWLEHKFNEVRRKTYESYMTVNARHLTPLRPYPLNEITPGMVQSLIDNAKSYTQRGTENGPAGVSLKEKILTVVKQVYEMAVRDGLVNHSPVVAITIGKTKDMQYELERQAEAQSFSAAELMMMLQIADRMPVEQGAIWWWRLLTGMRQMEILGAQWSHLRTYTDTMDVLEQHEVEKTVDFTDENGIVRQGTITTTETIPVKRKMTVGEYTVEWQLNEAARVHGCGEPDVDGVYPCGYKKAAFCDLKQWRLPDNYSFVELQGRWILARPKSKTGKKVPIIPMLAAKMRQYEKATRDWPNPHGLIFRRPDGTPLGPKEDSAGFDRLMEMSGIDPELHRGHGTRHAMVTLLAQCGVDFQLIKEIVGHSSDAMVAHYRHAGSGERLRAMERVGERLNLTS</sequence>
<keyword evidence="3" id="KW-0238">DNA-binding</keyword>
<dbReference type="CDD" id="cd00397">
    <property type="entry name" value="DNA_BRE_C"/>
    <property type="match status" value="1"/>
</dbReference>
<dbReference type="Proteomes" id="UP000216057">
    <property type="component" value="Unassembled WGS sequence"/>
</dbReference>
<dbReference type="InterPro" id="IPR010998">
    <property type="entry name" value="Integrase_recombinase_N"/>
</dbReference>
<comment type="similarity">
    <text evidence="1">Belongs to the 'phage' integrase family.</text>
</comment>
<name>A0A261GA56_9BIFI</name>
<evidence type="ECO:0000313" key="6">
    <source>
        <dbReference type="EMBL" id="OZG68294.1"/>
    </source>
</evidence>
<dbReference type="PANTHER" id="PTHR30629">
    <property type="entry name" value="PROPHAGE INTEGRASE"/>
    <property type="match status" value="1"/>
</dbReference>
<dbReference type="Proteomes" id="UP000593943">
    <property type="component" value="Chromosome"/>
</dbReference>
<evidence type="ECO:0000313" key="8">
    <source>
        <dbReference type="Proteomes" id="UP000216057"/>
    </source>
</evidence>
<evidence type="ECO:0000256" key="1">
    <source>
        <dbReference type="ARBA" id="ARBA00008857"/>
    </source>
</evidence>
<reference evidence="6 8" key="1">
    <citation type="journal article" date="2017" name="BMC Genomics">
        <title>Comparative genomic and phylogenomic analyses of the Bifidobacteriaceae family.</title>
        <authorList>
            <person name="Lugli G.A."/>
            <person name="Milani C."/>
            <person name="Turroni F."/>
            <person name="Duranti S."/>
            <person name="Mancabelli L."/>
            <person name="Mangifesta M."/>
            <person name="Ferrario C."/>
            <person name="Modesto M."/>
            <person name="Mattarelli P."/>
            <person name="Jiri K."/>
            <person name="van Sinderen D."/>
            <person name="Ventura M."/>
        </authorList>
    </citation>
    <scope>NUCLEOTIDE SEQUENCE [LARGE SCALE GENOMIC DNA]</scope>
    <source>
        <strain evidence="6 8">DSM 100216</strain>
    </source>
</reference>
<evidence type="ECO:0000313" key="9">
    <source>
        <dbReference type="Proteomes" id="UP000593943"/>
    </source>
</evidence>
<dbReference type="EMBL" id="MWWZ01000006">
    <property type="protein sequence ID" value="OZG68294.1"/>
    <property type="molecule type" value="Genomic_DNA"/>
</dbReference>
<dbReference type="InterPro" id="IPR011010">
    <property type="entry name" value="DNA_brk_join_enz"/>
</dbReference>
<dbReference type="AlphaFoldDB" id="A0A261GA56"/>
<dbReference type="EMBL" id="CP062938">
    <property type="protein sequence ID" value="QOL31654.1"/>
    <property type="molecule type" value="Genomic_DNA"/>
</dbReference>
<proteinExistence type="inferred from homology"/>
<organism evidence="6 8">
    <name type="scientific">Bifidobacterium eulemuris</name>
    <dbReference type="NCBI Taxonomy" id="1765219"/>
    <lineage>
        <taxon>Bacteria</taxon>
        <taxon>Bacillati</taxon>
        <taxon>Actinomycetota</taxon>
        <taxon>Actinomycetes</taxon>
        <taxon>Bifidobacteriales</taxon>
        <taxon>Bifidobacteriaceae</taxon>
        <taxon>Bifidobacterium</taxon>
    </lineage>
</organism>
<dbReference type="InterPro" id="IPR050808">
    <property type="entry name" value="Phage_Integrase"/>
</dbReference>
<feature type="domain" description="Tyr recombinase" evidence="5">
    <location>
        <begin position="188"/>
        <end position="465"/>
    </location>
</feature>
<evidence type="ECO:0000259" key="5">
    <source>
        <dbReference type="PROSITE" id="PS51898"/>
    </source>
</evidence>
<dbReference type="GO" id="GO:0006310">
    <property type="term" value="P:DNA recombination"/>
    <property type="evidence" value="ECO:0007669"/>
    <property type="project" value="UniProtKB-KW"/>
</dbReference>
<dbReference type="InterPro" id="IPR013762">
    <property type="entry name" value="Integrase-like_cat_sf"/>
</dbReference>
<dbReference type="Gene3D" id="1.10.150.130">
    <property type="match status" value="1"/>
</dbReference>
<dbReference type="PROSITE" id="PS51898">
    <property type="entry name" value="TYR_RECOMBINASE"/>
    <property type="match status" value="1"/>
</dbReference>